<evidence type="ECO:0000256" key="10">
    <source>
        <dbReference type="ARBA" id="ARBA00022840"/>
    </source>
</evidence>
<comment type="subcellular location">
    <subcellularLocation>
        <location evidence="2">Cell membrane</location>
        <topology evidence="2">Multi-pass membrane protein</topology>
    </subcellularLocation>
</comment>
<dbReference type="GO" id="GO:0000155">
    <property type="term" value="F:phosphorelay sensor kinase activity"/>
    <property type="evidence" value="ECO:0007669"/>
    <property type="project" value="InterPro"/>
</dbReference>
<dbReference type="InterPro" id="IPR004358">
    <property type="entry name" value="Sig_transdc_His_kin-like_C"/>
</dbReference>
<evidence type="ECO:0000256" key="1">
    <source>
        <dbReference type="ARBA" id="ARBA00000085"/>
    </source>
</evidence>
<dbReference type="SUPFAM" id="SSF47226">
    <property type="entry name" value="Histidine-containing phosphotransfer domain, HPT domain"/>
    <property type="match status" value="1"/>
</dbReference>
<dbReference type="SMART" id="SM00387">
    <property type="entry name" value="HATPase_c"/>
    <property type="match status" value="1"/>
</dbReference>
<dbReference type="PRINTS" id="PR00344">
    <property type="entry name" value="BCTRLSENSOR"/>
</dbReference>
<keyword evidence="8" id="KW-0547">Nucleotide-binding</keyword>
<comment type="catalytic activity">
    <reaction evidence="1">
        <text>ATP + protein L-histidine = ADP + protein N-phospho-L-histidine.</text>
        <dbReference type="EC" id="2.7.13.3"/>
    </reaction>
</comment>
<evidence type="ECO:0000256" key="5">
    <source>
        <dbReference type="ARBA" id="ARBA00022553"/>
    </source>
</evidence>
<keyword evidence="6" id="KW-0808">Transferase</keyword>
<feature type="domain" description="HPt" evidence="21">
    <location>
        <begin position="817"/>
        <end position="912"/>
    </location>
</feature>
<dbReference type="Gene3D" id="1.10.287.130">
    <property type="match status" value="1"/>
</dbReference>
<evidence type="ECO:0000256" key="4">
    <source>
        <dbReference type="ARBA" id="ARBA00022475"/>
    </source>
</evidence>
<feature type="transmembrane region" description="Helical" evidence="17">
    <location>
        <begin position="15"/>
        <end position="38"/>
    </location>
</feature>
<dbReference type="InterPro" id="IPR003661">
    <property type="entry name" value="HisK_dim/P_dom"/>
</dbReference>
<dbReference type="EC" id="2.7.13.3" evidence="3"/>
<keyword evidence="10" id="KW-0067">ATP-binding</keyword>
<evidence type="ECO:0000256" key="13">
    <source>
        <dbReference type="ARBA" id="ARBA00023136"/>
    </source>
</evidence>
<reference evidence="22 23" key="1">
    <citation type="journal article" date="2014" name="Genome Announc.">
        <title>Genome Sequence of Gammaproteobacterial Pseudohaliea rubra Type Strain DSM 19751, Isolated from Coastal Seawater of the Mediterranean Sea.</title>
        <authorList>
            <person name="Spring S."/>
            <person name="Fiebig A."/>
            <person name="Riedel T."/>
            <person name="Goker M."/>
            <person name="Klenk H.P."/>
        </authorList>
    </citation>
    <scope>NUCLEOTIDE SEQUENCE [LARGE SCALE GENOMIC DNA]</scope>
    <source>
        <strain evidence="22 23">DSM 19751</strain>
    </source>
</reference>
<dbReference type="GO" id="GO:0005886">
    <property type="term" value="C:plasma membrane"/>
    <property type="evidence" value="ECO:0007669"/>
    <property type="project" value="UniProtKB-SubCell"/>
</dbReference>
<dbReference type="SUPFAM" id="SSF47384">
    <property type="entry name" value="Homodimeric domain of signal transducing histidine kinase"/>
    <property type="match status" value="1"/>
</dbReference>
<evidence type="ECO:0000256" key="8">
    <source>
        <dbReference type="ARBA" id="ARBA00022741"/>
    </source>
</evidence>
<feature type="domain" description="Response regulatory" evidence="19">
    <location>
        <begin position="662"/>
        <end position="779"/>
    </location>
</feature>
<organism evidence="22 23">
    <name type="scientific">Pseudohaliea rubra DSM 19751</name>
    <dbReference type="NCBI Taxonomy" id="1265313"/>
    <lineage>
        <taxon>Bacteria</taxon>
        <taxon>Pseudomonadati</taxon>
        <taxon>Pseudomonadota</taxon>
        <taxon>Gammaproteobacteria</taxon>
        <taxon>Cellvibrionales</taxon>
        <taxon>Halieaceae</taxon>
        <taxon>Pseudohaliea</taxon>
    </lineage>
</organism>
<dbReference type="PATRIC" id="fig|1265313.6.peg.2195"/>
<dbReference type="GO" id="GO:0005524">
    <property type="term" value="F:ATP binding"/>
    <property type="evidence" value="ECO:0007669"/>
    <property type="project" value="UniProtKB-KW"/>
</dbReference>
<dbReference type="STRING" id="1265313.HRUBRA_02225"/>
<dbReference type="InterPro" id="IPR036890">
    <property type="entry name" value="HATPase_C_sf"/>
</dbReference>
<dbReference type="HOGENOM" id="CLU_000445_114_37_6"/>
<evidence type="ECO:0000313" key="23">
    <source>
        <dbReference type="Proteomes" id="UP000029640"/>
    </source>
</evidence>
<protein>
    <recommendedName>
        <fullName evidence="3">histidine kinase</fullName>
        <ecNumber evidence="3">2.7.13.3</ecNumber>
    </recommendedName>
</protein>
<feature type="transmembrane region" description="Helical" evidence="17">
    <location>
        <begin position="285"/>
        <end position="307"/>
    </location>
</feature>
<dbReference type="PROSITE" id="PS50894">
    <property type="entry name" value="HPT"/>
    <property type="match status" value="1"/>
</dbReference>
<feature type="modified residue" description="4-aspartylphosphate" evidence="15">
    <location>
        <position position="712"/>
    </location>
</feature>
<evidence type="ECO:0000256" key="11">
    <source>
        <dbReference type="ARBA" id="ARBA00022989"/>
    </source>
</evidence>
<feature type="domain" description="Histidine kinase" evidence="18">
    <location>
        <begin position="411"/>
        <end position="633"/>
    </location>
</feature>
<evidence type="ECO:0000256" key="15">
    <source>
        <dbReference type="PROSITE-ProRule" id="PRU00169"/>
    </source>
</evidence>
<keyword evidence="9" id="KW-0418">Kinase</keyword>
<evidence type="ECO:0000256" key="7">
    <source>
        <dbReference type="ARBA" id="ARBA00022692"/>
    </source>
</evidence>
<evidence type="ECO:0000256" key="12">
    <source>
        <dbReference type="ARBA" id="ARBA00023012"/>
    </source>
</evidence>
<dbReference type="PROSITE" id="PS50110">
    <property type="entry name" value="RESPONSE_REGULATORY"/>
    <property type="match status" value="1"/>
</dbReference>
<evidence type="ECO:0000256" key="14">
    <source>
        <dbReference type="PROSITE-ProRule" id="PRU00110"/>
    </source>
</evidence>
<dbReference type="InterPro" id="IPR003594">
    <property type="entry name" value="HATPase_dom"/>
</dbReference>
<evidence type="ECO:0000256" key="16">
    <source>
        <dbReference type="SAM" id="Coils"/>
    </source>
</evidence>
<dbReference type="InterPro" id="IPR005467">
    <property type="entry name" value="His_kinase_dom"/>
</dbReference>
<dbReference type="Pfam" id="PF01627">
    <property type="entry name" value="Hpt"/>
    <property type="match status" value="1"/>
</dbReference>
<dbReference type="SUPFAM" id="SSF52172">
    <property type="entry name" value="CheY-like"/>
    <property type="match status" value="1"/>
</dbReference>
<keyword evidence="11 17" id="KW-1133">Transmembrane helix</keyword>
<dbReference type="CDD" id="cd16922">
    <property type="entry name" value="HATPase_EvgS-ArcB-TorS-like"/>
    <property type="match status" value="1"/>
</dbReference>
<keyword evidence="7 17" id="KW-0812">Transmembrane</keyword>
<evidence type="ECO:0000256" key="17">
    <source>
        <dbReference type="SAM" id="Phobius"/>
    </source>
</evidence>
<evidence type="ECO:0000259" key="20">
    <source>
        <dbReference type="PROSITE" id="PS50885"/>
    </source>
</evidence>
<dbReference type="Gene3D" id="1.20.120.160">
    <property type="entry name" value="HPT domain"/>
    <property type="match status" value="1"/>
</dbReference>
<dbReference type="SMART" id="SM00388">
    <property type="entry name" value="HisKA"/>
    <property type="match status" value="1"/>
</dbReference>
<dbReference type="InterPro" id="IPR011006">
    <property type="entry name" value="CheY-like_superfamily"/>
</dbReference>
<keyword evidence="4" id="KW-1003">Cell membrane</keyword>
<dbReference type="PANTHER" id="PTHR45339">
    <property type="entry name" value="HYBRID SIGNAL TRANSDUCTION HISTIDINE KINASE J"/>
    <property type="match status" value="1"/>
</dbReference>
<dbReference type="InterPro" id="IPR036097">
    <property type="entry name" value="HisK_dim/P_sf"/>
</dbReference>
<dbReference type="SUPFAM" id="SSF158472">
    <property type="entry name" value="HAMP domain-like"/>
    <property type="match status" value="1"/>
</dbReference>
<dbReference type="PANTHER" id="PTHR45339:SF1">
    <property type="entry name" value="HYBRID SIGNAL TRANSDUCTION HISTIDINE KINASE J"/>
    <property type="match status" value="1"/>
</dbReference>
<dbReference type="eggNOG" id="COG2205">
    <property type="taxonomic scope" value="Bacteria"/>
</dbReference>
<evidence type="ECO:0000256" key="2">
    <source>
        <dbReference type="ARBA" id="ARBA00004651"/>
    </source>
</evidence>
<accession>A0A095VP94</accession>
<dbReference type="InterPro" id="IPR001789">
    <property type="entry name" value="Sig_transdc_resp-reg_receiver"/>
</dbReference>
<dbReference type="FunFam" id="3.30.565.10:FF:000010">
    <property type="entry name" value="Sensor histidine kinase RcsC"/>
    <property type="match status" value="1"/>
</dbReference>
<dbReference type="Gene3D" id="6.10.340.10">
    <property type="match status" value="1"/>
</dbReference>
<dbReference type="Pfam" id="PF00072">
    <property type="entry name" value="Response_reg"/>
    <property type="match status" value="1"/>
</dbReference>
<evidence type="ECO:0000259" key="18">
    <source>
        <dbReference type="PROSITE" id="PS50109"/>
    </source>
</evidence>
<dbReference type="SMART" id="SM00448">
    <property type="entry name" value="REC"/>
    <property type="match status" value="1"/>
</dbReference>
<dbReference type="Pfam" id="PF00512">
    <property type="entry name" value="HisKA"/>
    <property type="match status" value="1"/>
</dbReference>
<dbReference type="CDD" id="cd17546">
    <property type="entry name" value="REC_hyHK_CKI1_RcsC-like"/>
    <property type="match status" value="1"/>
</dbReference>
<feature type="modified residue" description="Phosphohistidine" evidence="14">
    <location>
        <position position="856"/>
    </location>
</feature>
<dbReference type="InterPro" id="IPR036641">
    <property type="entry name" value="HPT_dom_sf"/>
</dbReference>
<feature type="domain" description="HAMP" evidence="20">
    <location>
        <begin position="308"/>
        <end position="361"/>
    </location>
</feature>
<dbReference type="OrthoDB" id="9770795at2"/>
<keyword evidence="5 15" id="KW-0597">Phosphoprotein</keyword>
<evidence type="ECO:0000259" key="21">
    <source>
        <dbReference type="PROSITE" id="PS50894"/>
    </source>
</evidence>
<evidence type="ECO:0000256" key="3">
    <source>
        <dbReference type="ARBA" id="ARBA00012438"/>
    </source>
</evidence>
<keyword evidence="16" id="KW-0175">Coiled coil</keyword>
<dbReference type="PROSITE" id="PS50885">
    <property type="entry name" value="HAMP"/>
    <property type="match status" value="1"/>
</dbReference>
<dbReference type="InterPro" id="IPR003660">
    <property type="entry name" value="HAMP_dom"/>
</dbReference>
<name>A0A095VP94_9GAMM</name>
<feature type="coiled-coil region" evidence="16">
    <location>
        <begin position="370"/>
        <end position="404"/>
    </location>
</feature>
<keyword evidence="12" id="KW-0902">Two-component regulatory system</keyword>
<dbReference type="PROSITE" id="PS50109">
    <property type="entry name" value="HIS_KIN"/>
    <property type="match status" value="1"/>
</dbReference>
<dbReference type="EMBL" id="AUVB01000063">
    <property type="protein sequence ID" value="KGE03185.1"/>
    <property type="molecule type" value="Genomic_DNA"/>
</dbReference>
<evidence type="ECO:0000259" key="19">
    <source>
        <dbReference type="PROSITE" id="PS50110"/>
    </source>
</evidence>
<dbReference type="Proteomes" id="UP000029640">
    <property type="component" value="Unassembled WGS sequence"/>
</dbReference>
<keyword evidence="13 17" id="KW-0472">Membrane</keyword>
<dbReference type="SUPFAM" id="SSF55874">
    <property type="entry name" value="ATPase domain of HSP90 chaperone/DNA topoisomerase II/histidine kinase"/>
    <property type="match status" value="1"/>
</dbReference>
<evidence type="ECO:0000256" key="6">
    <source>
        <dbReference type="ARBA" id="ARBA00022679"/>
    </source>
</evidence>
<dbReference type="InterPro" id="IPR008207">
    <property type="entry name" value="Sig_transdc_His_kin_Hpt_dom"/>
</dbReference>
<sequence>MINRLANATRLGTRIYTGYGIVGALALALLVVASLSMLRIGGEFGNFSAASERYRDGLLISGGIADMQRAVQAYIFQGHASAAERVQALHEQLRASLERQGAGQQGEGRLAAAASHLETYYETFLQVQELRDLQATVLESGLPKASASLLASVRALAGSDSDPELGLRLANAALEAEASAYRYFDTLESTRVEETLAAIDRARRELAALRPESAEVAAALTELADYERRFLAAVQQSRGYTFLVNVVMAAEAYEMLYQARALAGSANANMADNEQAIGRVIPTALATLGGFGALLLLLILVLAWVIGESIAIPIRRMTATFQQLAAGAGDTPIPAYGSGDQISELSRAAAVFRDKNKETESLLIRFQALSESLEEQVAERTEALEASNEQLRVARDDAEAAARAKSEFLANMSHEIRTPVHALQGQLQLLENAGLSDEQREYARQAWISNKALSMLLNDILDFSKIDAGRMEFEAVPVNLYEVVEELEALFRDQATTKGLRFEAAVAPSVPEWVRGDATRITQVLLNLLSNAFKFTAEGQVALRASSEGKNDAGLSVLRFEVEDTGVGIPQEKLQAIFEEFTQAEGSTTRTYGGTGLGLSIARRLVVLMGGDLTVASEPGRGTCFTVVLPLLELSVEEMLAEAAPGVEDVDLSRNDALAGVCILLTEDNPSLQKMTRLLLEQQGATVVLANNGQEALDALRAGAEPDLVLMDMQMPVLGGVDATHAIRQRYSREELPVLAMTANATRQDRDAAAAVGMNDFLAKPLDFRRLVAALRRHLAFEPTGVGIRPAPAPGGLATGTFQDFDLAGALARMTGQVDIYRAAAEPFLAGYETQLAQLAEAVAAADNAAAAKLSHELKGSASLLGARALLAAAARAEVCFRDEAPGPAAAQALLAELRGACDNAVATLRDILADQDGPSGDQAQ</sequence>
<dbReference type="Gene3D" id="3.30.565.10">
    <property type="entry name" value="Histidine kinase-like ATPase, C-terminal domain"/>
    <property type="match status" value="1"/>
</dbReference>
<evidence type="ECO:0000256" key="9">
    <source>
        <dbReference type="ARBA" id="ARBA00022777"/>
    </source>
</evidence>
<gene>
    <name evidence="22" type="ORF">HRUBRA_02225</name>
</gene>
<dbReference type="Pfam" id="PF02518">
    <property type="entry name" value="HATPase_c"/>
    <property type="match status" value="1"/>
</dbReference>
<keyword evidence="23" id="KW-1185">Reference proteome</keyword>
<dbReference type="RefSeq" id="WP_052094701.1">
    <property type="nucleotide sequence ID" value="NZ_KN234773.1"/>
</dbReference>
<dbReference type="CDD" id="cd00082">
    <property type="entry name" value="HisKA"/>
    <property type="match status" value="1"/>
</dbReference>
<comment type="caution">
    <text evidence="22">The sequence shown here is derived from an EMBL/GenBank/DDBJ whole genome shotgun (WGS) entry which is preliminary data.</text>
</comment>
<dbReference type="Gene3D" id="3.40.50.2300">
    <property type="match status" value="1"/>
</dbReference>
<evidence type="ECO:0000313" key="22">
    <source>
        <dbReference type="EMBL" id="KGE03185.1"/>
    </source>
</evidence>
<proteinExistence type="predicted"/>
<dbReference type="AlphaFoldDB" id="A0A095VP94"/>